<dbReference type="Pfam" id="PF18784">
    <property type="entry name" value="CRM1_repeat_2"/>
    <property type="match status" value="1"/>
</dbReference>
<dbReference type="GO" id="GO:0000056">
    <property type="term" value="P:ribosomal small subunit export from nucleus"/>
    <property type="evidence" value="ECO:0007669"/>
    <property type="project" value="TreeGrafter"/>
</dbReference>
<dbReference type="Pfam" id="PF03810">
    <property type="entry name" value="IBN_N"/>
    <property type="match status" value="1"/>
</dbReference>
<dbReference type="Pfam" id="PF18787">
    <property type="entry name" value="CRM1_repeat_3"/>
    <property type="match status" value="1"/>
</dbReference>
<evidence type="ECO:0000256" key="5">
    <source>
        <dbReference type="ARBA" id="ARBA00023242"/>
    </source>
</evidence>
<dbReference type="VEuPathDB" id="MicrosporidiaDB:AEWD_110180"/>
<keyword evidence="4" id="KW-0653">Protein transport</keyword>
<dbReference type="InterPro" id="IPR041123">
    <property type="entry name" value="CRM1_repeat"/>
</dbReference>
<dbReference type="VEuPathDB" id="MicrosporidiaDB:M970_110180"/>
<gene>
    <name evidence="7" type="ORF">ECU11_0240</name>
</gene>
<sequence length="1058" mass="123574">MLCVCIVGQKHQPPSFSRLKPPESNIKFLKPIPKMEQILELDKDLNIEVFDKVVTNANCPDNRKKEEAERILLKFKELPNSWTKVDYILNNSKLQESHYVALQLLESIIKTKWSLFDEGMKQGLRMYVFQLVIEKSKARDKENYVLQELNTILIEIAKKDWPRRWPTFITDLINVSQGISMEVCRNSLNILKRLNEEVFIFSEDSITTVRKRLLRNQLKIEFPQIFGFIKTILEYSRNTEMDESLLEATLESFQCFCESMPLDFIFLTEIIDLVLEHLNSMHSVACLSCLIEIVDLGRNRNLARTHEIEGAEKERILSIHGQCIEFLKMYFNKFQEERIYEVYGGMDKAEKIFVLKLAQLLSSLYEVYISLLEARDMANTKIGLGYLIQISRINNSNIFSTAFEMWNKFVFDLYSEFPFTNQDSTKRLRRSNYIGVLNQLMGTLVDKMPRPEEVFIVVDEYNEVIRKKMTDTDQIEFYRKMRGCLYHLAFLIEDDMKKYFIGKVGLQLDDKEWDCNYLNRLCWAIGSISGAFSEVNEREFFVNILKHLLALCEMKSFKTDKAVIASNIMFIIGQYHRFLLHNKSFLKTVVKKLFEFMDEDHEGIKDMACDNFFKIVEKCPVEFLTQREGDEIFIVYILKNLPAITGTLEFYQKRIVYEALLMVIREVPKTRDYKSRVLSYADLLLSSLLNFNILADEHINRLSTMISNVDEAKMISHVLKSHALTYRLLPETCSSSCIQIFPKFFTIFDICNSITLENKEGTAFNNAKAVKAEIIELFATVIDSKFVQNDFVNMVCEKVIFDYKNNPVYKEPAILSLGSSIVRNVENDGSVIYLQREAFMISALIEPSIPFVMQADENLEISKNYLLLMENMLLFSFNSFFSSLFGQPSFRQVYNTLLYSLICIRDVSDLSLNCLTIIFKKCHEQKIYQFYAQNYMSTLENILGIIFDKDMKYNFDQQCLLFAFMIRISKDVPSLDGINPNITILSEYIVGLFVKSFPNITQESVKIFSVGLFELCGDDEIFKEHVEDFRVKVYEFGTDEDLQEEIDLKNERIRRCKN</sequence>
<dbReference type="Pfam" id="PF08767">
    <property type="entry name" value="CRM1_C"/>
    <property type="match status" value="1"/>
</dbReference>
<dbReference type="PANTHER" id="PTHR11223">
    <property type="entry name" value="EXPORTIN 1/5"/>
    <property type="match status" value="1"/>
</dbReference>
<dbReference type="GO" id="GO:0005737">
    <property type="term" value="C:cytoplasm"/>
    <property type="evidence" value="ECO:0007669"/>
    <property type="project" value="TreeGrafter"/>
</dbReference>
<dbReference type="InterPro" id="IPR011989">
    <property type="entry name" value="ARM-like"/>
</dbReference>
<dbReference type="GO" id="GO:0031267">
    <property type="term" value="F:small GTPase binding"/>
    <property type="evidence" value="ECO:0007669"/>
    <property type="project" value="InterPro"/>
</dbReference>
<evidence type="ECO:0000256" key="2">
    <source>
        <dbReference type="ARBA" id="ARBA00009466"/>
    </source>
</evidence>
<keyword evidence="3" id="KW-0813">Transport</keyword>
<evidence type="ECO:0000256" key="1">
    <source>
        <dbReference type="ARBA" id="ARBA00004123"/>
    </source>
</evidence>
<organism evidence="7">
    <name type="scientific">Encephalitozoon cuniculi</name>
    <name type="common">Microsporidian parasite</name>
    <dbReference type="NCBI Taxonomy" id="6035"/>
    <lineage>
        <taxon>Eukaryota</taxon>
        <taxon>Fungi</taxon>
        <taxon>Fungi incertae sedis</taxon>
        <taxon>Microsporidia</taxon>
        <taxon>Unikaryonidae</taxon>
        <taxon>Encephalitozoon</taxon>
    </lineage>
</organism>
<feature type="domain" description="Importin N-terminal" evidence="6">
    <location>
        <begin position="68"/>
        <end position="134"/>
    </location>
</feature>
<name>M1KB68_ENCCN</name>
<dbReference type="GO" id="GO:0005049">
    <property type="term" value="F:nuclear export signal receptor activity"/>
    <property type="evidence" value="ECO:0007669"/>
    <property type="project" value="InterPro"/>
</dbReference>
<dbReference type="InterPro" id="IPR013598">
    <property type="entry name" value="Exportin-1/Importin-b-like"/>
</dbReference>
<dbReference type="InterPro" id="IPR041235">
    <property type="entry name" value="Exp1_repeat_2"/>
</dbReference>
<dbReference type="VEuPathDB" id="MicrosporidiaDB:AEWR_110180"/>
<keyword evidence="5" id="KW-0539">Nucleus</keyword>
<dbReference type="SMART" id="SM00913">
    <property type="entry name" value="IBN_N"/>
    <property type="match status" value="1"/>
</dbReference>
<evidence type="ECO:0000256" key="3">
    <source>
        <dbReference type="ARBA" id="ARBA00022448"/>
    </source>
</evidence>
<dbReference type="SUPFAM" id="SSF48371">
    <property type="entry name" value="ARM repeat"/>
    <property type="match status" value="1"/>
</dbReference>
<evidence type="ECO:0000313" key="7">
    <source>
        <dbReference type="EMBL" id="AGE96602.1"/>
    </source>
</evidence>
<dbReference type="InterPro" id="IPR045065">
    <property type="entry name" value="XPO1/5"/>
</dbReference>
<dbReference type="EMBL" id="KC513626">
    <property type="protein sequence ID" value="AGE96602.1"/>
    <property type="molecule type" value="Genomic_DNA"/>
</dbReference>
<dbReference type="PANTHER" id="PTHR11223:SF2">
    <property type="entry name" value="EXPORTIN-1"/>
    <property type="match status" value="1"/>
</dbReference>
<evidence type="ECO:0000256" key="4">
    <source>
        <dbReference type="ARBA" id="ARBA00022927"/>
    </source>
</evidence>
<dbReference type="GO" id="GO:0005634">
    <property type="term" value="C:nucleus"/>
    <property type="evidence" value="ECO:0007669"/>
    <property type="project" value="UniProtKB-SubCell"/>
</dbReference>
<dbReference type="GO" id="GO:0006611">
    <property type="term" value="P:protein export from nucleus"/>
    <property type="evidence" value="ECO:0007669"/>
    <property type="project" value="InterPro"/>
</dbReference>
<accession>M1KB68</accession>
<dbReference type="InterPro" id="IPR001494">
    <property type="entry name" value="Importin-beta_N"/>
</dbReference>
<dbReference type="InterPro" id="IPR016024">
    <property type="entry name" value="ARM-type_fold"/>
</dbReference>
<dbReference type="GO" id="GO:0000055">
    <property type="term" value="P:ribosomal large subunit export from nucleus"/>
    <property type="evidence" value="ECO:0007669"/>
    <property type="project" value="TreeGrafter"/>
</dbReference>
<comment type="similarity">
    <text evidence="2">Belongs to the exportin family.</text>
</comment>
<reference evidence="7" key="1">
    <citation type="journal article" date="2013" name="Eukaryot. Cell">
        <title>Extremely Reduced Levels of Heterozygosity in the Vertebrate Pathogen Encephalitozoon cuniculi.</title>
        <authorList>
            <person name="Selman M."/>
            <person name="Sak B."/>
            <person name="Kvac M."/>
            <person name="Farinelli L."/>
            <person name="Weiss L.M."/>
            <person name="Corradi N."/>
        </authorList>
    </citation>
    <scope>NUCLEOTIDE SEQUENCE</scope>
</reference>
<dbReference type="Gene3D" id="1.25.10.10">
    <property type="entry name" value="Leucine-rich Repeat Variant"/>
    <property type="match status" value="1"/>
</dbReference>
<dbReference type="InterPro" id="IPR040485">
    <property type="entry name" value="XPO1_repeat_3"/>
</dbReference>
<dbReference type="Pfam" id="PF08389">
    <property type="entry name" value="Xpo1"/>
    <property type="match status" value="1"/>
</dbReference>
<comment type="subcellular location">
    <subcellularLocation>
        <location evidence="1">Nucleus</location>
    </subcellularLocation>
</comment>
<dbReference type="InterPro" id="IPR014877">
    <property type="entry name" value="XPO1_C_dom"/>
</dbReference>
<dbReference type="SMART" id="SM01102">
    <property type="entry name" value="CRM1_C"/>
    <property type="match status" value="1"/>
</dbReference>
<dbReference type="PROSITE" id="PS50166">
    <property type="entry name" value="IMPORTIN_B_NT"/>
    <property type="match status" value="1"/>
</dbReference>
<dbReference type="AlphaFoldDB" id="M1KB68"/>
<evidence type="ECO:0000259" key="6">
    <source>
        <dbReference type="PROSITE" id="PS50166"/>
    </source>
</evidence>
<dbReference type="VEuPathDB" id="MicrosporidiaDB:AEWQ_110180"/>
<proteinExistence type="inferred from homology"/>
<dbReference type="Pfam" id="PF18777">
    <property type="entry name" value="CRM1_repeat"/>
    <property type="match status" value="1"/>
</dbReference>
<dbReference type="VEuPathDB" id="MicrosporidiaDB:ECU11_0240"/>
<protein>
    <submittedName>
        <fullName evidence="7">Exportin 1</fullName>
    </submittedName>
</protein>